<keyword evidence="5" id="KW-1185">Reference proteome</keyword>
<evidence type="ECO:0000313" key="4">
    <source>
        <dbReference type="EMBL" id="ABC28256.1"/>
    </source>
</evidence>
<dbReference type="InterPro" id="IPR036390">
    <property type="entry name" value="WH_DNA-bd_sf"/>
</dbReference>
<organism evidence="4 5">
    <name type="scientific">Hahella chejuensis (strain KCTC 2396)</name>
    <dbReference type="NCBI Taxonomy" id="349521"/>
    <lineage>
        <taxon>Bacteria</taxon>
        <taxon>Pseudomonadati</taxon>
        <taxon>Pseudomonadota</taxon>
        <taxon>Gammaproteobacteria</taxon>
        <taxon>Oceanospirillales</taxon>
        <taxon>Hahellaceae</taxon>
        <taxon>Hahella</taxon>
    </lineage>
</organism>
<dbReference type="STRING" id="349521.HCH_01393"/>
<feature type="domain" description="Carbohydrate kinase PfkB" evidence="3">
    <location>
        <begin position="60"/>
        <end position="349"/>
    </location>
</feature>
<dbReference type="CDD" id="cd01941">
    <property type="entry name" value="YeiC_kinase_like"/>
    <property type="match status" value="1"/>
</dbReference>
<protein>
    <submittedName>
        <fullName evidence="4">Sugar kinase, ribokinase family</fullName>
    </submittedName>
</protein>
<dbReference type="PANTHER" id="PTHR10584:SF166">
    <property type="entry name" value="RIBOKINASE"/>
    <property type="match status" value="1"/>
</dbReference>
<evidence type="ECO:0000313" key="5">
    <source>
        <dbReference type="Proteomes" id="UP000000238"/>
    </source>
</evidence>
<dbReference type="EMBL" id="CP000155">
    <property type="protein sequence ID" value="ABC28256.1"/>
    <property type="molecule type" value="Genomic_DNA"/>
</dbReference>
<dbReference type="SUPFAM" id="SSF46785">
    <property type="entry name" value="Winged helix' DNA-binding domain"/>
    <property type="match status" value="1"/>
</dbReference>
<dbReference type="PANTHER" id="PTHR10584">
    <property type="entry name" value="SUGAR KINASE"/>
    <property type="match status" value="1"/>
</dbReference>
<dbReference type="InterPro" id="IPR029056">
    <property type="entry name" value="Ribokinase-like"/>
</dbReference>
<dbReference type="Pfam" id="PF00294">
    <property type="entry name" value="PfkB"/>
    <property type="match status" value="1"/>
</dbReference>
<name>Q2SM68_HAHCH</name>
<keyword evidence="2 4" id="KW-0418">Kinase</keyword>
<dbReference type="Pfam" id="PF13412">
    <property type="entry name" value="HTH_24"/>
    <property type="match status" value="1"/>
</dbReference>
<evidence type="ECO:0000256" key="2">
    <source>
        <dbReference type="ARBA" id="ARBA00022777"/>
    </source>
</evidence>
<dbReference type="eggNOG" id="COG0524">
    <property type="taxonomic scope" value="Bacteria"/>
</dbReference>
<sequence>MITEREQEILDLIRQDPLISQQALADRLGVSRSAVAGHIMNLSNKGAIRGKGYILADSPYVVVIGGANMDILGQPCDKLLARDSNPGRVSCSPGGVARNIAENLARLGVDVRLIAPLGKDVYGQTLLEQGLQCGIDMRHCLQLDDAVTSTYLSVLDESGDMSVAINDMQILERLSVEYLRSHADMIRRASLLIVDANLPANVLEYLLSQFPDLPIFADPVSGPKSEKLRGLLDAIHTFKPNLAEAKRLSGVDAKDEGQLPQLASWFHRKGIKRICISLGAQGVYVSEAGRHQLYPPPPIQPVNANGAGDAFLAGLAYGWLAQWSTPRSVNFATAASAVAMSHQATINPNMSLAAVNRLLEETYS</sequence>
<evidence type="ECO:0000259" key="3">
    <source>
        <dbReference type="Pfam" id="PF00294"/>
    </source>
</evidence>
<accession>Q2SM68</accession>
<dbReference type="PROSITE" id="PS00583">
    <property type="entry name" value="PFKB_KINASES_1"/>
    <property type="match status" value="1"/>
</dbReference>
<dbReference type="Proteomes" id="UP000000238">
    <property type="component" value="Chromosome"/>
</dbReference>
<dbReference type="Gene3D" id="3.40.1190.20">
    <property type="match status" value="1"/>
</dbReference>
<dbReference type="GO" id="GO:0016301">
    <property type="term" value="F:kinase activity"/>
    <property type="evidence" value="ECO:0007669"/>
    <property type="project" value="UniProtKB-KW"/>
</dbReference>
<dbReference type="InterPro" id="IPR011611">
    <property type="entry name" value="PfkB_dom"/>
</dbReference>
<gene>
    <name evidence="4" type="ordered locus">HCH_01393</name>
</gene>
<keyword evidence="1" id="KW-0808">Transferase</keyword>
<dbReference type="KEGG" id="hch:HCH_01393"/>
<reference evidence="4 5" key="1">
    <citation type="journal article" date="2005" name="Nucleic Acids Res.">
        <title>Genomic blueprint of Hahella chejuensis, a marine microbe producing an algicidal agent.</title>
        <authorList>
            <person name="Jeong H."/>
            <person name="Yim J.H."/>
            <person name="Lee C."/>
            <person name="Choi S.-H."/>
            <person name="Park Y.K."/>
            <person name="Yoon S.H."/>
            <person name="Hur C.-G."/>
            <person name="Kang H.-Y."/>
            <person name="Kim D."/>
            <person name="Lee H.H."/>
            <person name="Park K.H."/>
            <person name="Park S.-H."/>
            <person name="Park H.-S."/>
            <person name="Lee H.K."/>
            <person name="Oh T.K."/>
            <person name="Kim J.F."/>
        </authorList>
    </citation>
    <scope>NUCLEOTIDE SEQUENCE [LARGE SCALE GENOMIC DNA]</scope>
    <source>
        <strain evidence="4 5">KCTC 2396</strain>
    </source>
</reference>
<dbReference type="Gene3D" id="1.10.10.10">
    <property type="entry name" value="Winged helix-like DNA-binding domain superfamily/Winged helix DNA-binding domain"/>
    <property type="match status" value="1"/>
</dbReference>
<dbReference type="InterPro" id="IPR036388">
    <property type="entry name" value="WH-like_DNA-bd_sf"/>
</dbReference>
<dbReference type="SUPFAM" id="SSF53613">
    <property type="entry name" value="Ribokinase-like"/>
    <property type="match status" value="1"/>
</dbReference>
<dbReference type="RefSeq" id="WP_011395329.1">
    <property type="nucleotide sequence ID" value="NC_007645.1"/>
</dbReference>
<proteinExistence type="predicted"/>
<dbReference type="InterPro" id="IPR002173">
    <property type="entry name" value="Carboh/pur_kinase_PfkB_CS"/>
</dbReference>
<dbReference type="eggNOG" id="COG1522">
    <property type="taxonomic scope" value="Bacteria"/>
</dbReference>
<dbReference type="AlphaFoldDB" id="Q2SM68"/>
<dbReference type="HOGENOM" id="CLU_027634_11_2_6"/>
<evidence type="ECO:0000256" key="1">
    <source>
        <dbReference type="ARBA" id="ARBA00022679"/>
    </source>
</evidence>